<dbReference type="Proteomes" id="UP000319004">
    <property type="component" value="Chromosome"/>
</dbReference>
<organism evidence="3 4">
    <name type="scientific">Stieleria neptunia</name>
    <dbReference type="NCBI Taxonomy" id="2527979"/>
    <lineage>
        <taxon>Bacteria</taxon>
        <taxon>Pseudomonadati</taxon>
        <taxon>Planctomycetota</taxon>
        <taxon>Planctomycetia</taxon>
        <taxon>Pirellulales</taxon>
        <taxon>Pirellulaceae</taxon>
        <taxon>Stieleria</taxon>
    </lineage>
</organism>
<dbReference type="GO" id="GO:0106435">
    <property type="term" value="F:carboxylesterase activity"/>
    <property type="evidence" value="ECO:0007669"/>
    <property type="project" value="UniProtKB-EC"/>
</dbReference>
<keyword evidence="4" id="KW-1185">Reference proteome</keyword>
<keyword evidence="1 3" id="KW-0378">Hydrolase</keyword>
<dbReference type="InterPro" id="IPR049492">
    <property type="entry name" value="BD-FAE-like_dom"/>
</dbReference>
<reference evidence="3 4" key="1">
    <citation type="submission" date="2019-03" db="EMBL/GenBank/DDBJ databases">
        <title>Deep-cultivation of Planctomycetes and their phenomic and genomic characterization uncovers novel biology.</title>
        <authorList>
            <person name="Wiegand S."/>
            <person name="Jogler M."/>
            <person name="Boedeker C."/>
            <person name="Pinto D."/>
            <person name="Vollmers J."/>
            <person name="Rivas-Marin E."/>
            <person name="Kohn T."/>
            <person name="Peeters S.H."/>
            <person name="Heuer A."/>
            <person name="Rast P."/>
            <person name="Oberbeckmann S."/>
            <person name="Bunk B."/>
            <person name="Jeske O."/>
            <person name="Meyerdierks A."/>
            <person name="Storesund J.E."/>
            <person name="Kallscheuer N."/>
            <person name="Luecker S."/>
            <person name="Lage O.M."/>
            <person name="Pohl T."/>
            <person name="Merkel B.J."/>
            <person name="Hornburger P."/>
            <person name="Mueller R.-W."/>
            <person name="Bruemmer F."/>
            <person name="Labrenz M."/>
            <person name="Spormann A.M."/>
            <person name="Op den Camp H."/>
            <person name="Overmann J."/>
            <person name="Amann R."/>
            <person name="Jetten M.S.M."/>
            <person name="Mascher T."/>
            <person name="Medema M.H."/>
            <person name="Devos D.P."/>
            <person name="Kaster A.-K."/>
            <person name="Ovreas L."/>
            <person name="Rohde M."/>
            <person name="Galperin M.Y."/>
            <person name="Jogler C."/>
        </authorList>
    </citation>
    <scope>NUCLEOTIDE SEQUENCE [LARGE SCALE GENOMIC DNA]</scope>
    <source>
        <strain evidence="3 4">Enr13</strain>
    </source>
</reference>
<dbReference type="EMBL" id="CP037423">
    <property type="protein sequence ID" value="QDV42067.1"/>
    <property type="molecule type" value="Genomic_DNA"/>
</dbReference>
<dbReference type="RefSeq" id="WP_197455885.1">
    <property type="nucleotide sequence ID" value="NZ_CP037423.1"/>
</dbReference>
<dbReference type="InterPro" id="IPR029058">
    <property type="entry name" value="AB_hydrolase_fold"/>
</dbReference>
<protein>
    <submittedName>
        <fullName evidence="3">Carboxylesterase NlhH</fullName>
        <ecNumber evidence="3">3.1.1.1</ecNumber>
    </submittedName>
</protein>
<dbReference type="KEGG" id="snep:Enr13x_19100"/>
<dbReference type="Gene3D" id="3.40.50.1820">
    <property type="entry name" value="alpha/beta hydrolase"/>
    <property type="match status" value="1"/>
</dbReference>
<evidence type="ECO:0000313" key="4">
    <source>
        <dbReference type="Proteomes" id="UP000319004"/>
    </source>
</evidence>
<gene>
    <name evidence="3" type="primary">nlhH_3</name>
    <name evidence="3" type="ORF">Enr13x_19100</name>
</gene>
<dbReference type="PANTHER" id="PTHR48081:SF13">
    <property type="entry name" value="ALPHA_BETA HYDROLASE"/>
    <property type="match status" value="1"/>
</dbReference>
<feature type="domain" description="BD-FAE-like" evidence="2">
    <location>
        <begin position="55"/>
        <end position="256"/>
    </location>
</feature>
<evidence type="ECO:0000256" key="1">
    <source>
        <dbReference type="ARBA" id="ARBA00022801"/>
    </source>
</evidence>
<dbReference type="Pfam" id="PF20434">
    <property type="entry name" value="BD-FAE"/>
    <property type="match status" value="1"/>
</dbReference>
<dbReference type="SUPFAM" id="SSF53474">
    <property type="entry name" value="alpha/beta-Hydrolases"/>
    <property type="match status" value="1"/>
</dbReference>
<name>A0A518HMS0_9BACT</name>
<evidence type="ECO:0000259" key="2">
    <source>
        <dbReference type="Pfam" id="PF20434"/>
    </source>
</evidence>
<dbReference type="EC" id="3.1.1.1" evidence="3"/>
<dbReference type="PANTHER" id="PTHR48081">
    <property type="entry name" value="AB HYDROLASE SUPERFAMILY PROTEIN C4A8.06C"/>
    <property type="match status" value="1"/>
</dbReference>
<dbReference type="InterPro" id="IPR050300">
    <property type="entry name" value="GDXG_lipolytic_enzyme"/>
</dbReference>
<sequence length="299" mass="32147">MPVLFASSNVVVMRRFSFCLLLVFSIGRPAYSAEPAIQRDLSYAKINGVDLKLDFYPSQADGVSPLIVWVHGGAWRAGDKRNVPIKRLTGQGFSIATLNYRLSGTARFPAQTEDIKAGIRFLRAHAARFEIDPDRIVIAGASAGGHLAALVGVSDGVQTVENLAMGNAEISSHVSAIVSLYGASNLLTILSQSTPHGLSDREPALKLLLGDLPTGAPEAARLASPVQHVDPSDPPLLLIHGDQDPQMPINQSHELEGAYQRAGLDVTFHVLHGAAHGGNAFYDDQHLKLIADWIRSRLD</sequence>
<evidence type="ECO:0000313" key="3">
    <source>
        <dbReference type="EMBL" id="QDV42067.1"/>
    </source>
</evidence>
<accession>A0A518HMS0</accession>
<dbReference type="AlphaFoldDB" id="A0A518HMS0"/>
<proteinExistence type="predicted"/>